<dbReference type="SUPFAM" id="SSF53720">
    <property type="entry name" value="ALDH-like"/>
    <property type="match status" value="1"/>
</dbReference>
<comment type="caution">
    <text evidence="6">The sequence shown here is derived from an EMBL/GenBank/DDBJ whole genome shotgun (WGS) entry which is preliminary data.</text>
</comment>
<dbReference type="EC" id="1.2.1.27" evidence="2"/>
<evidence type="ECO:0000259" key="5">
    <source>
        <dbReference type="Pfam" id="PF00171"/>
    </source>
</evidence>
<dbReference type="InterPro" id="IPR015590">
    <property type="entry name" value="Aldehyde_DH_dom"/>
</dbReference>
<evidence type="ECO:0000256" key="3">
    <source>
        <dbReference type="ARBA" id="ARBA00023002"/>
    </source>
</evidence>
<keyword evidence="4" id="KW-0520">NAD</keyword>
<comment type="similarity">
    <text evidence="1">Belongs to the aldehyde dehydrogenase family.</text>
</comment>
<gene>
    <name evidence="6" type="ORF">DM01DRAFT_1384648</name>
</gene>
<dbReference type="EMBL" id="MCGT01000022">
    <property type="protein sequence ID" value="ORX50915.1"/>
    <property type="molecule type" value="Genomic_DNA"/>
</dbReference>
<dbReference type="FunFam" id="3.40.605.10:FF:000003">
    <property type="entry name" value="Methylmalonate-semialdehyde dehydrogenase [acylating]"/>
    <property type="match status" value="1"/>
</dbReference>
<dbReference type="GO" id="GO:0004491">
    <property type="term" value="F:methylmalonate-semialdehyde dehydrogenase (acylating, NAD) activity"/>
    <property type="evidence" value="ECO:0007669"/>
    <property type="project" value="UniProtKB-EC"/>
</dbReference>
<dbReference type="InterPro" id="IPR016160">
    <property type="entry name" value="Ald_DH_CS_CYS"/>
</dbReference>
<feature type="domain" description="Aldehyde dehydrogenase" evidence="5">
    <location>
        <begin position="46"/>
        <end position="509"/>
    </location>
</feature>
<dbReference type="GO" id="GO:0006574">
    <property type="term" value="P:L-valine catabolic process"/>
    <property type="evidence" value="ECO:0007669"/>
    <property type="project" value="TreeGrafter"/>
</dbReference>
<name>A0A1X2GCV6_9FUNG</name>
<dbReference type="InterPro" id="IPR016163">
    <property type="entry name" value="Ald_DH_C"/>
</dbReference>
<protein>
    <recommendedName>
        <fullName evidence="2">methylmalonate-semialdehyde dehydrogenase (CoA acylating)</fullName>
        <ecNumber evidence="2">1.2.1.27</ecNumber>
    </recommendedName>
</protein>
<organism evidence="6 7">
    <name type="scientific">Hesseltinella vesiculosa</name>
    <dbReference type="NCBI Taxonomy" id="101127"/>
    <lineage>
        <taxon>Eukaryota</taxon>
        <taxon>Fungi</taxon>
        <taxon>Fungi incertae sedis</taxon>
        <taxon>Mucoromycota</taxon>
        <taxon>Mucoromycotina</taxon>
        <taxon>Mucoromycetes</taxon>
        <taxon>Mucorales</taxon>
        <taxon>Cunninghamellaceae</taxon>
        <taxon>Hesseltinella</taxon>
    </lineage>
</organism>
<dbReference type="PROSITE" id="PS00070">
    <property type="entry name" value="ALDEHYDE_DEHYDR_CYS"/>
    <property type="match status" value="1"/>
</dbReference>
<dbReference type="GO" id="GO:0006210">
    <property type="term" value="P:thymine catabolic process"/>
    <property type="evidence" value="ECO:0007669"/>
    <property type="project" value="TreeGrafter"/>
</dbReference>
<dbReference type="Proteomes" id="UP000242146">
    <property type="component" value="Unassembled WGS sequence"/>
</dbReference>
<dbReference type="STRING" id="101127.A0A1X2GCV6"/>
<reference evidence="6 7" key="1">
    <citation type="submission" date="2016-07" db="EMBL/GenBank/DDBJ databases">
        <title>Pervasive Adenine N6-methylation of Active Genes in Fungi.</title>
        <authorList>
            <consortium name="DOE Joint Genome Institute"/>
            <person name="Mondo S.J."/>
            <person name="Dannebaum R.O."/>
            <person name="Kuo R.C."/>
            <person name="Labutti K."/>
            <person name="Haridas S."/>
            <person name="Kuo A."/>
            <person name="Salamov A."/>
            <person name="Ahrendt S.R."/>
            <person name="Lipzen A."/>
            <person name="Sullivan W."/>
            <person name="Andreopoulos W.B."/>
            <person name="Clum A."/>
            <person name="Lindquist E."/>
            <person name="Daum C."/>
            <person name="Ramamoorthy G.K."/>
            <person name="Gryganskyi A."/>
            <person name="Culley D."/>
            <person name="Magnuson J.K."/>
            <person name="James T.Y."/>
            <person name="O'Malley M.A."/>
            <person name="Stajich J.E."/>
            <person name="Spatafora J.W."/>
            <person name="Visel A."/>
            <person name="Grigoriev I.V."/>
        </authorList>
    </citation>
    <scope>NUCLEOTIDE SEQUENCE [LARGE SCALE GENOMIC DNA]</scope>
    <source>
        <strain evidence="6 7">NRRL 3301</strain>
    </source>
</reference>
<evidence type="ECO:0000256" key="1">
    <source>
        <dbReference type="ARBA" id="ARBA00009986"/>
    </source>
</evidence>
<dbReference type="InterPro" id="IPR016161">
    <property type="entry name" value="Ald_DH/histidinol_DH"/>
</dbReference>
<dbReference type="InterPro" id="IPR016162">
    <property type="entry name" value="Ald_DH_N"/>
</dbReference>
<dbReference type="OrthoDB" id="310895at2759"/>
<dbReference type="PANTHER" id="PTHR43866:SF3">
    <property type="entry name" value="METHYLMALONATE-SEMIALDEHYDE DEHYDROGENASE [ACYLATING], MITOCHONDRIAL"/>
    <property type="match status" value="1"/>
</dbReference>
<dbReference type="Pfam" id="PF00171">
    <property type="entry name" value="Aldedh"/>
    <property type="match status" value="1"/>
</dbReference>
<keyword evidence="7" id="KW-1185">Reference proteome</keyword>
<accession>A0A1X2GCV6</accession>
<evidence type="ECO:0000313" key="6">
    <source>
        <dbReference type="EMBL" id="ORX50915.1"/>
    </source>
</evidence>
<dbReference type="CDD" id="cd07085">
    <property type="entry name" value="ALDH_F6_MMSDH"/>
    <property type="match status" value="1"/>
</dbReference>
<proteinExistence type="inferred from homology"/>
<dbReference type="NCBIfam" id="TIGR01722">
    <property type="entry name" value="MMSDH"/>
    <property type="match status" value="1"/>
</dbReference>
<evidence type="ECO:0000256" key="4">
    <source>
        <dbReference type="ARBA" id="ARBA00023027"/>
    </source>
</evidence>
<dbReference type="PANTHER" id="PTHR43866">
    <property type="entry name" value="MALONATE-SEMIALDEHYDE DEHYDROGENASE"/>
    <property type="match status" value="1"/>
</dbReference>
<dbReference type="FunFam" id="3.40.309.10:FF:000002">
    <property type="entry name" value="Methylmalonate-semialdehyde dehydrogenase (Acylating)"/>
    <property type="match status" value="1"/>
</dbReference>
<evidence type="ECO:0000256" key="2">
    <source>
        <dbReference type="ARBA" id="ARBA00013048"/>
    </source>
</evidence>
<keyword evidence="3" id="KW-0560">Oxidoreductase</keyword>
<dbReference type="AlphaFoldDB" id="A0A1X2GCV6"/>
<dbReference type="Gene3D" id="3.40.309.10">
    <property type="entry name" value="Aldehyde Dehydrogenase, Chain A, domain 2"/>
    <property type="match status" value="1"/>
</dbReference>
<dbReference type="Gene3D" id="3.40.605.10">
    <property type="entry name" value="Aldehyde Dehydrogenase, Chain A, domain 1"/>
    <property type="match status" value="1"/>
</dbReference>
<evidence type="ECO:0000313" key="7">
    <source>
        <dbReference type="Proteomes" id="UP000242146"/>
    </source>
</evidence>
<sequence>MLSSALKSASLLRNSRHVSRRAFSTNFPVLQQATPATVKNYINGEFVESKTKKWIELRNPATQEVISLVPETTAEELKAATDSAEEAAKTWSKTSIVQRQRVMMDLQALIREHQDKIAENIVQEQGKTFVDAKGDVFRGLQVVEQACALTSNMMGHHMSVAKDMETYTYREPLGVVAGICPFNFPAMIPLWMFPLAIATGNTIVMKPSERDPGALMMLAELAAKAGVPNGVLNIVHGAVDCVNYICDEPRIKAISFVGSDVAGEHIYTRGNANGKRVQANLGAKNHAVILPDANKQATLNAVAGAAFGAAGQRCMALSTLVLVGEAKEWLPELVERAQQLKVGYGMDPEVDVGPVITTQAKDRVHRLVQSGVDQGANLLLDGRGVVVKGYEKGNFVGPTILSDVKTNMDCYKEEIFGPVLVCLNVDTLDEAIEMVNSNKYGNGTAVFTNSGPAARKFEHEIDVGQVGINVPIPVPIPPFSFTGSRGSILGDLNFYGKSGFDFYTKPKTVTSLWKESDASHSRASVAMPTIR</sequence>
<dbReference type="InterPro" id="IPR010061">
    <property type="entry name" value="MeMal-semiAld_DH"/>
</dbReference>
<dbReference type="GO" id="GO:0005739">
    <property type="term" value="C:mitochondrion"/>
    <property type="evidence" value="ECO:0007669"/>
    <property type="project" value="TreeGrafter"/>
</dbReference>